<dbReference type="Gene3D" id="3.90.1300.10">
    <property type="entry name" value="Amidase signature (AS) domain"/>
    <property type="match status" value="1"/>
</dbReference>
<dbReference type="NCBIfam" id="NF005687">
    <property type="entry name" value="PRK07487.1"/>
    <property type="match status" value="1"/>
</dbReference>
<sequence length="470" mass="49198">MTTNEHTQIWRRGAAELAAGICTGELSAREVVDAHLDRIAAVNGALNAVTLVLAEEAGAAADRADRAITDGNPLRPLHGVPFSVKENIDLAGSATTQGVPALASAIPSDDAPHVRRLRAAGAIPIARTNCPDFGIGWHTTSTLHGATRNPWNPRVTPGGSSGGEAAAIATGMSPLGVGGDLSGSLRWPASCCGVAALKPTLGRIPRAAMQEPAEQPISLQLMLTEGPLARRVADLRVALPVMSGQDWRDPWSVSVSEHLGAGVQRPRIALLPDPSPGGTSPEVQRVVRDIGTAMAEAEYVVEEIEPPGIEQAATVWLDILKSDMSLTVEEMQPPWGSEQGTFVERLFALAEPPSATRVLAAYVARARLQRAWGEFFDAGRVIVAPVYGARPFAAQDSLTDVAGTFARMSITTACNALGLPAVAVPGGLVDGLPIGVQVIGRRFSEEMCLDVAEVIESCAGVATPIDPRHV</sequence>
<evidence type="ECO:0000313" key="3">
    <source>
        <dbReference type="EMBL" id="SFN54987.1"/>
    </source>
</evidence>
<name>A0A1I4ZXQ9_9MICO</name>
<dbReference type="Pfam" id="PF01425">
    <property type="entry name" value="Amidase"/>
    <property type="match status" value="1"/>
</dbReference>
<dbReference type="Proteomes" id="UP000198867">
    <property type="component" value="Unassembled WGS sequence"/>
</dbReference>
<dbReference type="PANTHER" id="PTHR11895:SF7">
    <property type="entry name" value="GLUTAMYL-TRNA(GLN) AMIDOTRANSFERASE SUBUNIT A, MITOCHONDRIAL"/>
    <property type="match status" value="1"/>
</dbReference>
<evidence type="ECO:0000313" key="4">
    <source>
        <dbReference type="Proteomes" id="UP000198867"/>
    </source>
</evidence>
<dbReference type="STRING" id="995034.SAMN05216219_1167"/>
<dbReference type="OrthoDB" id="182039at2"/>
<comment type="similarity">
    <text evidence="1">Belongs to the amidase family.</text>
</comment>
<dbReference type="InterPro" id="IPR000120">
    <property type="entry name" value="Amidase"/>
</dbReference>
<feature type="domain" description="Amidase" evidence="2">
    <location>
        <begin position="30"/>
        <end position="449"/>
    </location>
</feature>
<dbReference type="PANTHER" id="PTHR11895">
    <property type="entry name" value="TRANSAMIDASE"/>
    <property type="match status" value="1"/>
</dbReference>
<evidence type="ECO:0000259" key="2">
    <source>
        <dbReference type="Pfam" id="PF01425"/>
    </source>
</evidence>
<keyword evidence="4" id="KW-1185">Reference proteome</keyword>
<dbReference type="InterPro" id="IPR023631">
    <property type="entry name" value="Amidase_dom"/>
</dbReference>
<dbReference type="EMBL" id="FOVM01000002">
    <property type="protein sequence ID" value="SFN54987.1"/>
    <property type="molecule type" value="Genomic_DNA"/>
</dbReference>
<proteinExistence type="inferred from homology"/>
<protein>
    <submittedName>
        <fullName evidence="3">Amidase</fullName>
    </submittedName>
</protein>
<dbReference type="AlphaFoldDB" id="A0A1I4ZXQ9"/>
<dbReference type="RefSeq" id="WP_090709619.1">
    <property type="nucleotide sequence ID" value="NZ_FOVM01000002.1"/>
</dbReference>
<accession>A0A1I4ZXQ9</accession>
<gene>
    <name evidence="3" type="ORF">SAMN05216219_1167</name>
</gene>
<organism evidence="3 4">
    <name type="scientific">Mycetocola miduiensis</name>
    <dbReference type="NCBI Taxonomy" id="995034"/>
    <lineage>
        <taxon>Bacteria</taxon>
        <taxon>Bacillati</taxon>
        <taxon>Actinomycetota</taxon>
        <taxon>Actinomycetes</taxon>
        <taxon>Micrococcales</taxon>
        <taxon>Microbacteriaceae</taxon>
        <taxon>Mycetocola</taxon>
    </lineage>
</organism>
<reference evidence="4" key="1">
    <citation type="submission" date="2016-10" db="EMBL/GenBank/DDBJ databases">
        <authorList>
            <person name="Varghese N."/>
            <person name="Submissions S."/>
        </authorList>
    </citation>
    <scope>NUCLEOTIDE SEQUENCE [LARGE SCALE GENOMIC DNA]</scope>
    <source>
        <strain evidence="4">CGMCC 1.11101</strain>
    </source>
</reference>
<dbReference type="InterPro" id="IPR036928">
    <property type="entry name" value="AS_sf"/>
</dbReference>
<dbReference type="GO" id="GO:0003824">
    <property type="term" value="F:catalytic activity"/>
    <property type="evidence" value="ECO:0007669"/>
    <property type="project" value="InterPro"/>
</dbReference>
<evidence type="ECO:0000256" key="1">
    <source>
        <dbReference type="ARBA" id="ARBA00009199"/>
    </source>
</evidence>
<dbReference type="SUPFAM" id="SSF75304">
    <property type="entry name" value="Amidase signature (AS) enzymes"/>
    <property type="match status" value="1"/>
</dbReference>